<dbReference type="GO" id="GO:0046523">
    <property type="term" value="F:S-methyl-5-thioribose-1-phosphate isomerase activity"/>
    <property type="evidence" value="ECO:0007669"/>
    <property type="project" value="UniProtKB-UniRule"/>
</dbReference>
<dbReference type="STRING" id="419665.Maeo_0027"/>
<sequence>MKDLRPIIWDNEKNQLILIDQRKLPNSLEYFVCKTYEDVAFAIKDMVVRGAPAIGVSAAYGMALAELNNNNIACGSKRATKTKGFRLIEKAHNELKNTRPTAVNLFWALDRCMEAYKNNKSILNEAKEIHNEDIEICKKIGQIGEKIINDGDTILTHCNAGALATSAYGTALSVIRFAHYNNKKISVIADETRPRLQGANLTAYELNYENIPVKVITDNTAGFLMKMGKIDKIIVGADRILKDYTVFNKIGTYSLAVLAKYHNVPFYVGAPYSTFDYENSIEDIIIEERDEKEVKYINNINIMPEGVSVYNYAFDSTPAELITGIITEKEIIYPNKK</sequence>
<evidence type="ECO:0000256" key="1">
    <source>
        <dbReference type="ARBA" id="ARBA00023235"/>
    </source>
</evidence>
<comment type="function">
    <text evidence="2">Catalyzes the interconversion of methylthioribose-1-phosphate (MTR-1-P) into methylthioribulose-1-phosphate (MTRu-1-P).</text>
</comment>
<feature type="active site" description="Proton donor" evidence="2">
    <location>
        <position position="238"/>
    </location>
</feature>
<dbReference type="InterPro" id="IPR011559">
    <property type="entry name" value="Initiation_fac_2B_a/b/d"/>
</dbReference>
<dbReference type="NCBIfam" id="TIGR00512">
    <property type="entry name" value="salvage_mtnA"/>
    <property type="match status" value="1"/>
</dbReference>
<gene>
    <name evidence="3" type="ordered locus">Maeo_0027</name>
</gene>
<dbReference type="FunFam" id="1.20.120.420:FF:000003">
    <property type="entry name" value="Methylthioribose-1-phosphate isomerase"/>
    <property type="match status" value="1"/>
</dbReference>
<feature type="site" description="Transition state stabilizer" evidence="2">
    <location>
        <position position="158"/>
    </location>
</feature>
<keyword evidence="1 2" id="KW-0413">Isomerase</keyword>
<dbReference type="RefSeq" id="WP_011972752.1">
    <property type="nucleotide sequence ID" value="NC_009635.1"/>
</dbReference>
<dbReference type="HAMAP" id="MF_01678">
    <property type="entry name" value="Salvage_MtnA"/>
    <property type="match status" value="1"/>
</dbReference>
<dbReference type="Gene3D" id="3.40.50.10470">
    <property type="entry name" value="Translation initiation factor eif-2b, domain 2"/>
    <property type="match status" value="1"/>
</dbReference>
<keyword evidence="2" id="KW-0486">Methionine biosynthesis</keyword>
<feature type="binding site" evidence="2">
    <location>
        <begin position="248"/>
        <end position="249"/>
    </location>
    <ligand>
        <name>substrate</name>
    </ligand>
</feature>
<keyword evidence="2" id="KW-0028">Amino-acid biosynthesis</keyword>
<keyword evidence="4" id="KW-1185">Reference proteome</keyword>
<dbReference type="InterPro" id="IPR037171">
    <property type="entry name" value="NagB/RpiA_transferase-like"/>
</dbReference>
<dbReference type="PANTHER" id="PTHR43475:SF1">
    <property type="entry name" value="METHYLTHIORIBOSE-1-PHOSPHATE ISOMERASE"/>
    <property type="match status" value="1"/>
</dbReference>
<dbReference type="EC" id="5.3.1.23" evidence="2"/>
<dbReference type="eggNOG" id="arCOG01123">
    <property type="taxonomic scope" value="Archaea"/>
</dbReference>
<dbReference type="InterPro" id="IPR005251">
    <property type="entry name" value="IF-M1Pi"/>
</dbReference>
<accession>A6USZ8</accession>
<name>A6USZ8_META3</name>
<dbReference type="SUPFAM" id="SSF100950">
    <property type="entry name" value="NagB/RpiA/CoA transferase-like"/>
    <property type="match status" value="1"/>
</dbReference>
<dbReference type="NCBIfam" id="TIGR00524">
    <property type="entry name" value="eIF-2B_rel"/>
    <property type="match status" value="1"/>
</dbReference>
<dbReference type="InterPro" id="IPR027363">
    <property type="entry name" value="M1Pi_N"/>
</dbReference>
<dbReference type="FunFam" id="3.40.50.10470:FF:000006">
    <property type="entry name" value="Methylthioribose-1-phosphate isomerase"/>
    <property type="match status" value="1"/>
</dbReference>
<organism evidence="3 4">
    <name type="scientific">Methanococcus aeolicus (strain ATCC BAA-1280 / DSM 17508 / OCM 812 / Nankai-3)</name>
    <dbReference type="NCBI Taxonomy" id="419665"/>
    <lineage>
        <taxon>Archaea</taxon>
        <taxon>Methanobacteriati</taxon>
        <taxon>Methanobacteriota</taxon>
        <taxon>Methanomada group</taxon>
        <taxon>Methanococci</taxon>
        <taxon>Methanococcales</taxon>
        <taxon>Methanococcaceae</taxon>
        <taxon>Methanococcus</taxon>
    </lineage>
</organism>
<dbReference type="HOGENOM" id="CLU_016218_1_2_2"/>
<dbReference type="GeneID" id="5326510"/>
<reference evidence="3" key="1">
    <citation type="submission" date="2007-06" db="EMBL/GenBank/DDBJ databases">
        <title>Complete sequence of Methanococcus aeolicus Nankai-3.</title>
        <authorList>
            <consortium name="US DOE Joint Genome Institute"/>
            <person name="Copeland A."/>
            <person name="Lucas S."/>
            <person name="Lapidus A."/>
            <person name="Barry K."/>
            <person name="Glavina del Rio T."/>
            <person name="Dalin E."/>
            <person name="Tice H."/>
            <person name="Pitluck S."/>
            <person name="Chain P."/>
            <person name="Malfatti S."/>
            <person name="Shin M."/>
            <person name="Vergez L."/>
            <person name="Schmutz J."/>
            <person name="Larimer F."/>
            <person name="Land M."/>
            <person name="Hauser L."/>
            <person name="Kyrpides N."/>
            <person name="Lykidis A."/>
            <person name="Sieprawska-Lupa M."/>
            <person name="Whitman W.B."/>
            <person name="Richardson P."/>
        </authorList>
    </citation>
    <scope>NUCLEOTIDE SEQUENCE [LARGE SCALE GENOMIC DNA]</scope>
    <source>
        <strain evidence="3">Nankai-3</strain>
    </source>
</reference>
<dbReference type="InterPro" id="IPR000649">
    <property type="entry name" value="IF-2B-related"/>
</dbReference>
<feature type="binding site" evidence="2">
    <location>
        <position position="197"/>
    </location>
    <ligand>
        <name>substrate</name>
    </ligand>
</feature>
<comment type="catalytic activity">
    <reaction evidence="2">
        <text>5-(methylsulfanyl)-alpha-D-ribose 1-phosphate = 5-(methylsulfanyl)-D-ribulose 1-phosphate</text>
        <dbReference type="Rhea" id="RHEA:19989"/>
        <dbReference type="ChEBI" id="CHEBI:58533"/>
        <dbReference type="ChEBI" id="CHEBI:58548"/>
        <dbReference type="EC" id="5.3.1.23"/>
    </reaction>
</comment>
<dbReference type="GO" id="GO:0019509">
    <property type="term" value="P:L-methionine salvage from methylthioadenosine"/>
    <property type="evidence" value="ECO:0007669"/>
    <property type="project" value="UniProtKB-UniRule"/>
</dbReference>
<feature type="binding site" evidence="2">
    <location>
        <begin position="49"/>
        <end position="51"/>
    </location>
    <ligand>
        <name>substrate</name>
    </ligand>
</feature>
<comment type="similarity">
    <text evidence="2">Belongs to the EIF-2B alpha/beta/delta subunits family. MtnA subfamily.</text>
</comment>
<dbReference type="GO" id="GO:0003743">
    <property type="term" value="F:translation initiation factor activity"/>
    <property type="evidence" value="ECO:0007669"/>
    <property type="project" value="UniProtKB-KW"/>
</dbReference>
<keyword evidence="3" id="KW-0648">Protein biosynthesis</keyword>
<proteinExistence type="inferred from homology"/>
<evidence type="ECO:0000313" key="4">
    <source>
        <dbReference type="Proteomes" id="UP000001106"/>
    </source>
</evidence>
<evidence type="ECO:0000313" key="3">
    <source>
        <dbReference type="EMBL" id="ABR55620.1"/>
    </source>
</evidence>
<dbReference type="Proteomes" id="UP000001106">
    <property type="component" value="Chromosome"/>
</dbReference>
<dbReference type="Pfam" id="PF01008">
    <property type="entry name" value="IF-2B"/>
    <property type="match status" value="1"/>
</dbReference>
<dbReference type="NCBIfam" id="NF004326">
    <property type="entry name" value="PRK05720.1"/>
    <property type="match status" value="1"/>
</dbReference>
<protein>
    <recommendedName>
        <fullName evidence="2">Putative methylthioribose-1-phosphate isomerase</fullName>
        <shortName evidence="2">M1Pi</shortName>
        <shortName evidence="2">MTR-1-P isomerase</shortName>
        <ecNumber evidence="2">5.3.1.23</ecNumber>
    </recommendedName>
    <alternativeName>
        <fullName evidence="2">MTNA-like protein</fullName>
        <shortName evidence="2">aMTNA</shortName>
    </alternativeName>
    <alternativeName>
        <fullName evidence="2">S-methyl-5-thioribose-1-phosphate isomerase</fullName>
    </alternativeName>
</protein>
<dbReference type="AlphaFoldDB" id="A6USZ8"/>
<dbReference type="Gene3D" id="1.20.120.420">
    <property type="entry name" value="translation initiation factor eif-2b, domain 1"/>
    <property type="match status" value="1"/>
</dbReference>
<dbReference type="EMBL" id="CP000743">
    <property type="protein sequence ID" value="ABR55620.1"/>
    <property type="molecule type" value="Genomic_DNA"/>
</dbReference>
<dbReference type="InterPro" id="IPR042529">
    <property type="entry name" value="IF_2B-like_C"/>
</dbReference>
<feature type="binding site" evidence="2">
    <location>
        <position position="99"/>
    </location>
    <ligand>
        <name>substrate</name>
    </ligand>
</feature>
<dbReference type="KEGG" id="mae:Maeo_0027"/>
<evidence type="ECO:0000256" key="2">
    <source>
        <dbReference type="HAMAP-Rule" id="MF_01678"/>
    </source>
</evidence>
<keyword evidence="3" id="KW-0396">Initiation factor</keyword>
<dbReference type="PANTHER" id="PTHR43475">
    <property type="entry name" value="METHYLTHIORIBOSE-1-PHOSPHATE ISOMERASE"/>
    <property type="match status" value="1"/>
</dbReference>